<evidence type="ECO:0000256" key="6">
    <source>
        <dbReference type="ARBA" id="ARBA00023136"/>
    </source>
</evidence>
<proteinExistence type="inferred from homology"/>
<sequence>MIIPCPEDFKDYSKYPLTITLAVLNVFIFILIFSGVNSGLTSSPVLQKDGLVLTGRLYYQYLQNIPAEILYEKPQWVHQMNSVNAEQMGILGAYALRDRRFLSAAEAGTYRGDEVQIATWKKNIAEFRKKYQEQLLYRFGLSSGAKGPLSWLTYQFSHSNWMHLLSNLGFLVLLGAAVEVMAGSWVLLFVYMAGGMAGGLGFLLSDTHGAVPMVGASASISALLAFYCVAETRMRVKFLYFASPMPGHYGAIYLPTLLIIPLFLIVDLANLWAIPEGLGGGVAYAAHLGGSVFGAMLGLVCKFYIPVDRNVTGGTHYRAEAGDHPLR</sequence>
<comment type="similarity">
    <text evidence="2">Belongs to the peptidase S54 family.</text>
</comment>
<protein>
    <submittedName>
        <fullName evidence="9">Rhomboid family intramembrane serine protease</fullName>
    </submittedName>
</protein>
<keyword evidence="3 7" id="KW-0812">Transmembrane</keyword>
<dbReference type="AlphaFoldDB" id="A0A1Z3NA35"/>
<feature type="transmembrane region" description="Helical" evidence="7">
    <location>
        <begin position="284"/>
        <end position="305"/>
    </location>
</feature>
<name>A0A1Z3NA35_BDEBC</name>
<gene>
    <name evidence="9" type="ORF">B9G79_12535</name>
</gene>
<evidence type="ECO:0000256" key="1">
    <source>
        <dbReference type="ARBA" id="ARBA00004141"/>
    </source>
</evidence>
<dbReference type="GO" id="GO:0004252">
    <property type="term" value="F:serine-type endopeptidase activity"/>
    <property type="evidence" value="ECO:0007669"/>
    <property type="project" value="InterPro"/>
</dbReference>
<evidence type="ECO:0000259" key="8">
    <source>
        <dbReference type="Pfam" id="PF01694"/>
    </source>
</evidence>
<comment type="subcellular location">
    <subcellularLocation>
        <location evidence="1">Membrane</location>
        <topology evidence="1">Multi-pass membrane protein</topology>
    </subcellularLocation>
</comment>
<dbReference type="RefSeq" id="WP_088565808.1">
    <property type="nucleotide sequence ID" value="NZ_CP020946.1"/>
</dbReference>
<dbReference type="Gene3D" id="1.20.1540.10">
    <property type="entry name" value="Rhomboid-like"/>
    <property type="match status" value="1"/>
</dbReference>
<dbReference type="InterPro" id="IPR050925">
    <property type="entry name" value="Rhomboid_protease_S54"/>
</dbReference>
<dbReference type="InterPro" id="IPR035952">
    <property type="entry name" value="Rhomboid-like_sf"/>
</dbReference>
<keyword evidence="9" id="KW-0645">Protease</keyword>
<dbReference type="SUPFAM" id="SSF144091">
    <property type="entry name" value="Rhomboid-like"/>
    <property type="match status" value="1"/>
</dbReference>
<keyword evidence="6 7" id="KW-0472">Membrane</keyword>
<dbReference type="GO" id="GO:0016020">
    <property type="term" value="C:membrane"/>
    <property type="evidence" value="ECO:0007669"/>
    <property type="project" value="UniProtKB-SubCell"/>
</dbReference>
<feature type="transmembrane region" description="Helical" evidence="7">
    <location>
        <begin position="210"/>
        <end position="230"/>
    </location>
</feature>
<dbReference type="GO" id="GO:0006508">
    <property type="term" value="P:proteolysis"/>
    <property type="evidence" value="ECO:0007669"/>
    <property type="project" value="UniProtKB-KW"/>
</dbReference>
<evidence type="ECO:0000256" key="4">
    <source>
        <dbReference type="ARBA" id="ARBA00022801"/>
    </source>
</evidence>
<dbReference type="InterPro" id="IPR022764">
    <property type="entry name" value="Peptidase_S54_rhomboid_dom"/>
</dbReference>
<evidence type="ECO:0000313" key="9">
    <source>
        <dbReference type="EMBL" id="ASD64332.1"/>
    </source>
</evidence>
<organism evidence="9 10">
    <name type="scientific">Bdellovibrio bacteriovorus</name>
    <dbReference type="NCBI Taxonomy" id="959"/>
    <lineage>
        <taxon>Bacteria</taxon>
        <taxon>Pseudomonadati</taxon>
        <taxon>Bdellovibrionota</taxon>
        <taxon>Bdellovibrionia</taxon>
        <taxon>Bdellovibrionales</taxon>
        <taxon>Pseudobdellovibrionaceae</taxon>
        <taxon>Bdellovibrio</taxon>
    </lineage>
</organism>
<evidence type="ECO:0000256" key="5">
    <source>
        <dbReference type="ARBA" id="ARBA00022989"/>
    </source>
</evidence>
<keyword evidence="5 7" id="KW-1133">Transmembrane helix</keyword>
<feature type="transmembrane region" description="Helical" evidence="7">
    <location>
        <begin position="15"/>
        <end position="36"/>
    </location>
</feature>
<dbReference type="PANTHER" id="PTHR43731:SF14">
    <property type="entry name" value="PRESENILIN-ASSOCIATED RHOMBOID-LIKE PROTEIN, MITOCHONDRIAL"/>
    <property type="match status" value="1"/>
</dbReference>
<dbReference type="EMBL" id="CP020946">
    <property type="protein sequence ID" value="ASD64332.1"/>
    <property type="molecule type" value="Genomic_DNA"/>
</dbReference>
<accession>A0A1Z3NA35</accession>
<keyword evidence="4" id="KW-0378">Hydrolase</keyword>
<reference evidence="9 10" key="1">
    <citation type="submission" date="2017-04" db="EMBL/GenBank/DDBJ databases">
        <title>Whole genome sequence of Bdellovibrio bacteriovorus strain SSB218315.</title>
        <authorList>
            <person name="Oyedara O."/>
            <person name="Rodriguez-Perez M.A."/>
        </authorList>
    </citation>
    <scope>NUCLEOTIDE SEQUENCE [LARGE SCALE GENOMIC DNA]</scope>
    <source>
        <strain evidence="9 10">SSB218315</strain>
    </source>
</reference>
<feature type="domain" description="Peptidase S54 rhomboid" evidence="8">
    <location>
        <begin position="150"/>
        <end position="300"/>
    </location>
</feature>
<evidence type="ECO:0000256" key="3">
    <source>
        <dbReference type="ARBA" id="ARBA00022692"/>
    </source>
</evidence>
<feature type="transmembrane region" description="Helical" evidence="7">
    <location>
        <begin position="251"/>
        <end position="272"/>
    </location>
</feature>
<dbReference type="Proteomes" id="UP000197003">
    <property type="component" value="Chromosome"/>
</dbReference>
<dbReference type="Pfam" id="PF01694">
    <property type="entry name" value="Rhomboid"/>
    <property type="match status" value="1"/>
</dbReference>
<evidence type="ECO:0000256" key="7">
    <source>
        <dbReference type="SAM" id="Phobius"/>
    </source>
</evidence>
<evidence type="ECO:0000313" key="10">
    <source>
        <dbReference type="Proteomes" id="UP000197003"/>
    </source>
</evidence>
<dbReference type="OrthoDB" id="9814037at2"/>
<dbReference type="PANTHER" id="PTHR43731">
    <property type="entry name" value="RHOMBOID PROTEASE"/>
    <property type="match status" value="1"/>
</dbReference>
<evidence type="ECO:0000256" key="2">
    <source>
        <dbReference type="ARBA" id="ARBA00009045"/>
    </source>
</evidence>